<feature type="compositionally biased region" description="Basic and acidic residues" evidence="5">
    <location>
        <begin position="2034"/>
        <end position="2043"/>
    </location>
</feature>
<feature type="region of interest" description="Disordered" evidence="5">
    <location>
        <begin position="27"/>
        <end position="51"/>
    </location>
</feature>
<dbReference type="STRING" id="101127.A0A1X2G5K6"/>
<evidence type="ECO:0000256" key="2">
    <source>
        <dbReference type="ARBA" id="ARBA00022490"/>
    </source>
</evidence>
<dbReference type="SUPFAM" id="SSF47576">
    <property type="entry name" value="Calponin-homology domain, CH-domain"/>
    <property type="match status" value="1"/>
</dbReference>
<dbReference type="Gene3D" id="1.10.418.10">
    <property type="entry name" value="Calponin-like domain"/>
    <property type="match status" value="2"/>
</dbReference>
<feature type="region of interest" description="Disordered" evidence="5">
    <location>
        <begin position="2618"/>
        <end position="2677"/>
    </location>
</feature>
<feature type="compositionally biased region" description="Low complexity" evidence="5">
    <location>
        <begin position="2657"/>
        <end position="2667"/>
    </location>
</feature>
<dbReference type="PROSITE" id="PS51460">
    <property type="entry name" value="GAR"/>
    <property type="match status" value="1"/>
</dbReference>
<feature type="domain" description="Calponin-homology (CH)" evidence="6">
    <location>
        <begin position="75"/>
        <end position="181"/>
    </location>
</feature>
<keyword evidence="4" id="KW-0175">Coiled coil</keyword>
<feature type="domain" description="GAR" evidence="7">
    <location>
        <begin position="3309"/>
        <end position="3380"/>
    </location>
</feature>
<evidence type="ECO:0000256" key="4">
    <source>
        <dbReference type="SAM" id="Coils"/>
    </source>
</evidence>
<dbReference type="InterPro" id="IPR001715">
    <property type="entry name" value="CH_dom"/>
</dbReference>
<proteinExistence type="predicted"/>
<organism evidence="8 9">
    <name type="scientific">Hesseltinella vesiculosa</name>
    <dbReference type="NCBI Taxonomy" id="101127"/>
    <lineage>
        <taxon>Eukaryota</taxon>
        <taxon>Fungi</taxon>
        <taxon>Fungi incertae sedis</taxon>
        <taxon>Mucoromycota</taxon>
        <taxon>Mucoromycotina</taxon>
        <taxon>Mucoromycetes</taxon>
        <taxon>Mucorales</taxon>
        <taxon>Cunninghamellaceae</taxon>
        <taxon>Hesseltinella</taxon>
    </lineage>
</organism>
<feature type="region of interest" description="Disordered" evidence="5">
    <location>
        <begin position="3380"/>
        <end position="3486"/>
    </location>
</feature>
<evidence type="ECO:0000259" key="6">
    <source>
        <dbReference type="PROSITE" id="PS50021"/>
    </source>
</evidence>
<feature type="region of interest" description="Disordered" evidence="5">
    <location>
        <begin position="1433"/>
        <end position="1456"/>
    </location>
</feature>
<dbReference type="Pfam" id="PF00307">
    <property type="entry name" value="CH"/>
    <property type="match status" value="2"/>
</dbReference>
<evidence type="ECO:0000259" key="7">
    <source>
        <dbReference type="PROSITE" id="PS51460"/>
    </source>
</evidence>
<dbReference type="EMBL" id="MCGT01000041">
    <property type="protein sequence ID" value="ORX45667.1"/>
    <property type="molecule type" value="Genomic_DNA"/>
</dbReference>
<dbReference type="SMART" id="SM00033">
    <property type="entry name" value="CH"/>
    <property type="match status" value="2"/>
</dbReference>
<feature type="region of interest" description="Disordered" evidence="5">
    <location>
        <begin position="244"/>
        <end position="263"/>
    </location>
</feature>
<evidence type="ECO:0000256" key="5">
    <source>
        <dbReference type="SAM" id="MobiDB-lite"/>
    </source>
</evidence>
<comment type="caution">
    <text evidence="8">The sequence shown here is derived from an EMBL/GenBank/DDBJ whole genome shotgun (WGS) entry which is preliminary data.</text>
</comment>
<reference evidence="8 9" key="1">
    <citation type="submission" date="2016-07" db="EMBL/GenBank/DDBJ databases">
        <title>Pervasive Adenine N6-methylation of Active Genes in Fungi.</title>
        <authorList>
            <consortium name="DOE Joint Genome Institute"/>
            <person name="Mondo S.J."/>
            <person name="Dannebaum R.O."/>
            <person name="Kuo R.C."/>
            <person name="Labutti K."/>
            <person name="Haridas S."/>
            <person name="Kuo A."/>
            <person name="Salamov A."/>
            <person name="Ahrendt S.R."/>
            <person name="Lipzen A."/>
            <person name="Sullivan W."/>
            <person name="Andreopoulos W.B."/>
            <person name="Clum A."/>
            <person name="Lindquist E."/>
            <person name="Daum C."/>
            <person name="Ramamoorthy G.K."/>
            <person name="Gryganskyi A."/>
            <person name="Culley D."/>
            <person name="Magnuson J.K."/>
            <person name="James T.Y."/>
            <person name="O'Malley M.A."/>
            <person name="Stajich J.E."/>
            <person name="Spatafora J.W."/>
            <person name="Visel A."/>
            <person name="Grigoriev I.V."/>
        </authorList>
    </citation>
    <scope>NUCLEOTIDE SEQUENCE [LARGE SCALE GENOMIC DNA]</scope>
    <source>
        <strain evidence="8 9">NRRL 3301</strain>
    </source>
</reference>
<dbReference type="OrthoDB" id="10017054at2759"/>
<feature type="compositionally biased region" description="Low complexity" evidence="5">
    <location>
        <begin position="3260"/>
        <end position="3276"/>
    </location>
</feature>
<accession>A0A1X2G5K6</accession>
<keyword evidence="2" id="KW-0963">Cytoplasm</keyword>
<feature type="region of interest" description="Disordered" evidence="5">
    <location>
        <begin position="3253"/>
        <end position="3305"/>
    </location>
</feature>
<feature type="region of interest" description="Disordered" evidence="5">
    <location>
        <begin position="2020"/>
        <end position="2045"/>
    </location>
</feature>
<dbReference type="GO" id="GO:0005856">
    <property type="term" value="C:cytoskeleton"/>
    <property type="evidence" value="ECO:0007669"/>
    <property type="project" value="UniProtKB-SubCell"/>
</dbReference>
<sequence>MSSPSGNNALSPSPSIYSMASAASIGRSPSNRSLMRDGANATSVSAARKNLRSRQTTDILTTEDLVRTIGSDYQEIEKRTLTKWVNIQLQQADDHINSIEADFKDGRKLLKLLSVVSHQPAPKPEKMNMRIHQLSNVAQALSFLQQVLGSEPILDVGNEAIVNGDRKKTMALIFFIMIKFQIQIVLNEHGDDFAQSLLVYSDRQQEEPIEEPLSPLSEPVPFPPSTPIPGSSPLLSAKRRDSSFSLASNDGKSGSTALSQQQQHSSSSEAKLALLYWVRIQLEDYIAAHVIPTIQDFSRSWRNGLAFCLLIHRHDPELIPDLLTVKIKELDLSLKATWHQLLSLSFDLATQHMAIPRYLEPEDLIDVDYPHEPSVMMYVAEFYKVMSKVQTQLGADRRHETAVRRRANIAMVTGGDLDIASPVPDSPLLDRAMSPTPLDDSDQLDASSKKTVKRLSTLDDEEKERLKADLNNRLMMQLTGHLPRGVHPLLDEFISIQESVLSFIKTHTRMLQDLPATFDDADTAAECIDALDFVEEQMQEESALIETARVAKEKLTAADKADDKDDVTMICLTDLQRAQVVHLFDMLYNEWMDFEELVKQTKKDLVSIELQLADMVAATQKYNAQADQVLSALDALNQELKKITPHAPTEIYDADPWHPLNYSREDMDDLVAACTSSMENSNAHVQDFESTTWKGYRRFLLQFSRVVLKHIKPRLDQVQESYDGLTNAHQQVQQNVKQLDRGWALIKEADDITVDLEAIHKLMDDANHTTDDAILDLEQQVTAVRARIHQVRDHYPDLLLLDEDDQLDTAEKDPTTTSDSDDQPTKKIDHRLYDYVQRVQQQYEMVRDWVDQVRVWFVEAERIRKWIEQRIDILEQHNNDGPLDDPLGANLSERDGHMMQQWFEQHEQLKREVERFDTDDMARLRAHVKQLTDPTLAGSKEKHDLSPADTSTIEITLTTLTILNRLMGMLRRRSVLVSLLQARCQWDQLFDEARAWINTVDAKMSDFIAQARWRPSQPPSPGDDEPAIDTIASSTVLSSPTLMDTEDMIQTLVDLENQVVQFDQALYATCLEAYQDMEDIENATALPEHLESRQVMLETDFADLMGRSSFARKVVEQHLSLLDIVRKVAQCQDQGESLRVALLQPQTSSISNTSARSMTQNASDTTTASTTSETDKQANQVQQYKEDASHLITNVLPQVMYPTAPSYSSLVIGASDRHENDSANHDIKTTVDDLAMRLASLAESLDRLLSMQRQRLSLQQRAALAYEDLVRWIDWLDARYQQHKPSYLLTAFATASDDFTNESPRGLLLDIGPFQQDQLAMTMRLDQLVNGDLARLLQRVSGIEQEIDDANAISIDRNTLTQAVDQIDSGVTRLQDCLALRAKEIQWLEQQQQWQQRASEAHDVLDQLAQDTWKCLVRDVRLDQVLHASVLSDTPNDDNLAQKDTNDNNSPTPPLDIPACRVSFDQATTDMAPLLGDSYTTLVSELRELDPTQSMDSVETSALVPLHQSLVDKKQAIHGLFAYLEGMVAFQTQTAQLVQESEQLLAQGNQLQTDGYLDQQQLTLFKDKITAWDSSRQALAYPSLPADCLAQASWDEGMMEDMNDYAKQIDGWLMATSERLNKQVQSINTMRSEHEQRELIKQQMTDLGQDFEEPLAWIQQHLALIKESMTTLLGSITSGAALAPAKLTSLDHDLTSLTADLALYEQQHVQPLRERFNAFDTSHPDQDDDEVNAWLQLDSGLAAVRKKMGQVDQDMTKLHQRLGVAKHCLMLLHELGNWEAQRCQWNARVDGLQESLYGMNVTDLDLASTVAAMHQWQKDCDAVKAGGLTILDQQLREDLLVRVQQSVTLTLTATASTSTPATATTPRSAMPLGFPASSALPDRADDPYSLRLQTVSRAFDRCQRMAGAKNQVIQCRQDQQAWETQVNHLCDIWLAHLTSIDAFIDREAQWRPAAPTGTPRSSLDLSLLPGKRASVNLDHDNIEAQLRGSWTDLQERVSSDVPAMHALIEQLKQWLTMPPQPLTHPDSGSPSPMELRHPSEKKQGTSLVRYQDWRDKQVARLQHVEQVVQQLLDVANQVIHQHGLMIAFLWRVQQLTHSAAMIREDLVNRQQPQQHQDLEDRLTQLQAGIQDLRDTLLPSIPFPCRTVDDLASPSVLPGLDRHTADTTANAVLQATLTSRMDALEELARGLASLLQSKVQLSNQEALRLLFVTEADACRAWMAKQSILLLEKKAQTQRLSSDGAATELQRLRDGLGWAESLGQQCDAMRHDRWEPAWFGYQEALAMPAPAVLEQDTDTASSMQQLVDDLQSQSQVLQAQTAELKAMYQSALGPADLLYRWALVHTDVVALQELQQNSVSSSNELSDEMIVQWQSRVDSLDSQYSDLTQRMAALDNADEEIMADLQQKVDDLGKMILEVRKELTLWYDVVTLRQLCSHYHEQASALVVMMDDTSIALAALDQACGSPSSLEHPPDTDRVADASHMEQQWTAHHASLAQTHDQIKEQTLGCQEAYDDLVSYAHFIEAQQSKSKREQANGQEHTGEASLPLLESRALLDGMQRRQDQLADAWQVMQDKNSHTATRLTQMAGWTQAWHALTCVEPKVQAWAAELEQAYLLKQQQQQHTSASNKSSGKRSGTPSNHASSTTTSHLRHPRHGASLPSSGSSSSSTMNVGSDHVPLTVSSSNVPASLMSSESMAEWLSHVQLAVQDQAVVPLQQALDDSEGMAVDRELFDEVHQRVSKRVDQIHQWIDQLQQQRERARLLQSLQLSIQKVCASSDEQVRFLRQQASANPELVSKRPEAIQYLHQTYAAAIGNVAKAHAKCKEDAQGIHQTCQRLVDQLGVPAVQVASLKKPLVKALQELDTAMQTEQEYLAMLKWMVRHAKAEGDLSKTLAEIKGALVAKYGATGGGRLSHVVGQLKPFQQYRAKLGQMVASFFALGEEWQQPGKLYKSIGVGRTTNVKKAVDHGQESIRRVWHQVKRMMDDRERQLQEQHRYKTGQAMLQEVLQEVLQLREKVDRLQLYGKSVAMDQEELRSLEHHVEHELKKKIQRVNKLVLDESKKRPLKQAMDDLMHGMQRRKQQAQMEGNLSLFMDLMDQVDDHLRQLDRTIDQVAARNARLVNVEEGDDEDDQTDGPDVPTIVVQDGDKVKNPGSVGKKKFDKADLQRQLRQLVTCYKHKEPLIQQLLSRGKEEAQKKFLHDQARVSQRLQQSLDAWATTQAKALSQEKELQICINALNHEFFTKLAMANSIKKSPNVNVDTSSSTSSSSSIGSRPSTPLTGARRRTITPVRASRTPRPPSATLSRGYVADPKNELDVHLGRIVNGSGYKMAIKMVPNEVGKYWFGERLVYCRILPSKMVMVRVGGGWVELSQFLKDHGHLMDHSQKSVSNQRRPSSGLATPILPESSQRSVSPSTSKIILRGGATMNSSPNLSQIARPARKPSSSSSSAGFLQEDGVFVHTDQDGNQVSTKLTKAPQGATTSSKRHS</sequence>
<feature type="compositionally biased region" description="Polar residues" evidence="5">
    <location>
        <begin position="3463"/>
        <end position="3486"/>
    </location>
</feature>
<feature type="compositionally biased region" description="Polar residues" evidence="5">
    <location>
        <begin position="2622"/>
        <end position="2647"/>
    </location>
</feature>
<evidence type="ECO:0000313" key="8">
    <source>
        <dbReference type="EMBL" id="ORX45667.1"/>
    </source>
</evidence>
<feature type="coiled-coil region" evidence="4">
    <location>
        <begin position="2298"/>
        <end position="2325"/>
    </location>
</feature>
<evidence type="ECO:0008006" key="10">
    <source>
        <dbReference type="Google" id="ProtNLM"/>
    </source>
</evidence>
<evidence type="ECO:0000256" key="1">
    <source>
        <dbReference type="ARBA" id="ARBA00004245"/>
    </source>
</evidence>
<feature type="compositionally biased region" description="Polar residues" evidence="5">
    <location>
        <begin position="3424"/>
        <end position="3433"/>
    </location>
</feature>
<dbReference type="GO" id="GO:0008017">
    <property type="term" value="F:microtubule binding"/>
    <property type="evidence" value="ECO:0007669"/>
    <property type="project" value="InterPro"/>
</dbReference>
<comment type="subcellular location">
    <subcellularLocation>
        <location evidence="1">Cytoplasm</location>
        <location evidence="1">Cytoskeleton</location>
    </subcellularLocation>
</comment>
<feature type="compositionally biased region" description="Polar residues" evidence="5">
    <location>
        <begin position="244"/>
        <end position="258"/>
    </location>
</feature>
<feature type="region of interest" description="Disordered" evidence="5">
    <location>
        <begin position="1150"/>
        <end position="1182"/>
    </location>
</feature>
<keyword evidence="9" id="KW-1185">Reference proteome</keyword>
<dbReference type="Pfam" id="PF02187">
    <property type="entry name" value="GAS2"/>
    <property type="match status" value="1"/>
</dbReference>
<dbReference type="SUPFAM" id="SSF143575">
    <property type="entry name" value="GAS2 domain-like"/>
    <property type="match status" value="1"/>
</dbReference>
<feature type="compositionally biased region" description="Pro residues" evidence="5">
    <location>
        <begin position="218"/>
        <end position="227"/>
    </location>
</feature>
<protein>
    <recommendedName>
        <fullName evidence="10">Calponin-homology (CH) domain-containing protein</fullName>
    </recommendedName>
</protein>
<dbReference type="InterPro" id="IPR036872">
    <property type="entry name" value="CH_dom_sf"/>
</dbReference>
<feature type="compositionally biased region" description="Polar residues" evidence="5">
    <location>
        <begin position="1150"/>
        <end position="1161"/>
    </location>
</feature>
<dbReference type="InterPro" id="IPR003108">
    <property type="entry name" value="GAR_dom"/>
</dbReference>
<feature type="region of interest" description="Disordered" evidence="5">
    <location>
        <begin position="2527"/>
        <end position="2547"/>
    </location>
</feature>
<keyword evidence="3" id="KW-0206">Cytoskeleton</keyword>
<dbReference type="PANTHER" id="PTHR11915">
    <property type="entry name" value="SPECTRIN/FILAMIN RELATED CYTOSKELETAL PROTEIN"/>
    <property type="match status" value="1"/>
</dbReference>
<feature type="domain" description="Calponin-homology (CH)" evidence="6">
    <location>
        <begin position="268"/>
        <end position="387"/>
    </location>
</feature>
<feature type="coiled-coil region" evidence="4">
    <location>
        <begin position="2375"/>
        <end position="2420"/>
    </location>
</feature>
<evidence type="ECO:0000313" key="9">
    <source>
        <dbReference type="Proteomes" id="UP000242146"/>
    </source>
</evidence>
<feature type="region of interest" description="Disordered" evidence="5">
    <location>
        <begin position="1855"/>
        <end position="1878"/>
    </location>
</feature>
<evidence type="ECO:0000256" key="3">
    <source>
        <dbReference type="ARBA" id="ARBA00023212"/>
    </source>
</evidence>
<gene>
    <name evidence="8" type="ORF">DM01DRAFT_1410877</name>
</gene>
<name>A0A1X2G5K6_9FUNG</name>
<feature type="region of interest" description="Disordered" evidence="5">
    <location>
        <begin position="421"/>
        <end position="449"/>
    </location>
</feature>
<feature type="region of interest" description="Disordered" evidence="5">
    <location>
        <begin position="208"/>
        <end position="236"/>
    </location>
</feature>
<feature type="compositionally biased region" description="Polar residues" evidence="5">
    <location>
        <begin position="3404"/>
        <end position="3416"/>
    </location>
</feature>
<feature type="compositionally biased region" description="Low complexity" evidence="5">
    <location>
        <begin position="1855"/>
        <end position="1866"/>
    </location>
</feature>
<dbReference type="PROSITE" id="PS50021">
    <property type="entry name" value="CH"/>
    <property type="match status" value="2"/>
</dbReference>
<dbReference type="InterPro" id="IPR036534">
    <property type="entry name" value="GAR_dom_sf"/>
</dbReference>
<feature type="compositionally biased region" description="Polar residues" evidence="5">
    <location>
        <begin position="3385"/>
        <end position="3397"/>
    </location>
</feature>
<dbReference type="Gene3D" id="3.30.920.20">
    <property type="entry name" value="Gas2-like domain"/>
    <property type="match status" value="1"/>
</dbReference>
<feature type="compositionally biased region" description="Low complexity" evidence="5">
    <location>
        <begin position="1162"/>
        <end position="1172"/>
    </location>
</feature>
<dbReference type="Proteomes" id="UP000242146">
    <property type="component" value="Unassembled WGS sequence"/>
</dbReference>